<sequence length="1206" mass="131332">MSHSFPKTWTAAINSSSQLPHKTKDIVVLAQNVVNETISDYSLDLKQAALVIFLSNSSSDTSWFRNLKGEALKSEAIRTLELSASTEKELISVTHDVEAALKRLETCFRALLDHYFRGRHVPSPTVLYVAWTCNGSAPRQAESSGPIARLDLHSCIQSLLRLPGNGLRLFRAPPRLPESERARAPFHGAPARAVPMPVAVSALLGEADAAAEAALRNVRALMAPMPGVDLSPGADFGVWQWGALRRRLFRQVHLRNSGGCRLWVIGIRLWNPSKNGKAAFLLEDDFGLAAQHREGTAGSAEGVCLDPGASYAITIIMDPESEGNGLLLAAAVALLAWEGAKDIVCTGWRITAGLLPPLLAQELRPEAPQFVPQWQREFFDAPAGRSYFITECGLQAVLGFSALPACTGVADIFYTVLEQQRAGASMQRQAGQQFWASVQQAIEQLGPAGTSEPSAAERRSVLVGLARALAAEEATMDDDIRKYDRFGVRIGICQHSGSNKEYEILDGFGGSAAQAGGRLLWNGFLSTNVTRDKFLLVEVEGLPEGRPALEACNTVFLRVLGPLPLPTPPPPPHYFTEFACLVMATDGARVLLMPPEAWWQIYGHAVPSNVLIHMRLGFDWVVLRRMGKALVRAIQNSVQVLPPTISTQESSSLREWSVKKPGKETEQESSGAQSLDLVHKKLNKEQILTVLKIVNSRDQCKKFVIFGPAGTGKTLTLTEVIVQVLKASSGQNIRILACAPTAFAADILCAGLADAGLREGELINVNDPRRTPATVRPGVLRFCLQRKGSGPWSGRHPSFYLNRNVLGEAKVVVSSCSSAALLEQYAREIGGFDLVVIDEAAQALVAEALIPLSLRSESAAIVLAGDPRQLGPNARSQCSAAAPLLRQSLEQVWLSQTGVEAPEVCVLLRNYRSNAALLELPSHLFYDDLLISEADKEATRPPNWDEIAYPSGGKLPVETRHEMLFYGVMGQQVAADPLVPSWSNPVEALRCVELVEGLLRSAMSRASGNRQLLLEKDIGVMAPFRKQVYEIRKLLRQRRLGDVRCGTVDNFQGQEARVIFISTTLSQIASLQLEDSSYKGGSTVGTLLSDVRRFCVAITRAQSLLVVVGHPFLLLEANTWRKFILHCAARGAYKGARPEALASHSAEGMRENFQGETEEDFESAVEQIRQMAVLGAGNADSMFPDIESPECLAASYSEEIPWRVAL</sequence>
<dbReference type="SUPFAM" id="SSF52540">
    <property type="entry name" value="P-loop containing nucleoside triphosphate hydrolases"/>
    <property type="match status" value="1"/>
</dbReference>
<feature type="region of interest" description="Disordered" evidence="1">
    <location>
        <begin position="652"/>
        <end position="673"/>
    </location>
</feature>
<evidence type="ECO:0000259" key="2">
    <source>
        <dbReference type="SMART" id="SM00382"/>
    </source>
</evidence>
<dbReference type="Pfam" id="PF13086">
    <property type="entry name" value="AAA_11"/>
    <property type="match status" value="2"/>
</dbReference>
<dbReference type="PANTHER" id="PTHR10887:SF322">
    <property type="entry name" value="HELICASE MOV-10"/>
    <property type="match status" value="1"/>
</dbReference>
<name>A0A061SEU4_9CHLO</name>
<gene>
    <name evidence="3" type="primary">MOV10L1</name>
    <name evidence="3" type="ORF">TSPGSL018_2857</name>
</gene>
<dbReference type="GO" id="GO:0005829">
    <property type="term" value="C:cytosol"/>
    <property type="evidence" value="ECO:0007669"/>
    <property type="project" value="TreeGrafter"/>
</dbReference>
<reference evidence="3" key="1">
    <citation type="submission" date="2014-05" db="EMBL/GenBank/DDBJ databases">
        <title>The transcriptome of the halophilic microalga Tetraselmis sp. GSL018 isolated from the Great Salt Lake, Utah.</title>
        <authorList>
            <person name="Jinkerson R.E."/>
            <person name="D'Adamo S."/>
            <person name="Posewitz M.C."/>
        </authorList>
    </citation>
    <scope>NUCLEOTIDE SEQUENCE</scope>
    <source>
        <strain evidence="3">GSL018</strain>
    </source>
</reference>
<keyword evidence="3" id="KW-0067">ATP-binding</keyword>
<keyword evidence="3" id="KW-0547">Nucleotide-binding</keyword>
<dbReference type="InterPro" id="IPR045055">
    <property type="entry name" value="DNA2/NAM7-like"/>
</dbReference>
<dbReference type="Gene3D" id="3.40.50.300">
    <property type="entry name" value="P-loop containing nucleotide triphosphate hydrolases"/>
    <property type="match status" value="2"/>
</dbReference>
<dbReference type="InterPro" id="IPR041677">
    <property type="entry name" value="DNA2/NAM7_AAA_11"/>
</dbReference>
<dbReference type="Pfam" id="PF13087">
    <property type="entry name" value="AAA_12"/>
    <property type="match status" value="1"/>
</dbReference>
<dbReference type="SMART" id="SM00382">
    <property type="entry name" value="AAA"/>
    <property type="match status" value="1"/>
</dbReference>
<evidence type="ECO:0000256" key="1">
    <source>
        <dbReference type="SAM" id="MobiDB-lite"/>
    </source>
</evidence>
<accession>A0A061SEU4</accession>
<dbReference type="CDD" id="cd18808">
    <property type="entry name" value="SF1_C_Upf1"/>
    <property type="match status" value="1"/>
</dbReference>
<keyword evidence="3" id="KW-0378">Hydrolase</keyword>
<keyword evidence="3" id="KW-0347">Helicase</keyword>
<dbReference type="EMBL" id="GBEZ01001321">
    <property type="protein sequence ID" value="JAC83642.1"/>
    <property type="molecule type" value="Transcribed_RNA"/>
</dbReference>
<protein>
    <submittedName>
        <fullName evidence="3">Putative helicase MOV10L1</fullName>
    </submittedName>
</protein>
<dbReference type="PANTHER" id="PTHR10887">
    <property type="entry name" value="DNA2/NAM7 HELICASE FAMILY"/>
    <property type="match status" value="1"/>
</dbReference>
<dbReference type="InterPro" id="IPR041679">
    <property type="entry name" value="DNA2/NAM7-like_C"/>
</dbReference>
<proteinExistence type="predicted"/>
<organism evidence="3">
    <name type="scientific">Tetraselmis sp. GSL018</name>
    <dbReference type="NCBI Taxonomy" id="582737"/>
    <lineage>
        <taxon>Eukaryota</taxon>
        <taxon>Viridiplantae</taxon>
        <taxon>Chlorophyta</taxon>
        <taxon>core chlorophytes</taxon>
        <taxon>Chlorodendrophyceae</taxon>
        <taxon>Chlorodendrales</taxon>
        <taxon>Chlorodendraceae</taxon>
        <taxon>Tetraselmis</taxon>
    </lineage>
</organism>
<feature type="compositionally biased region" description="Basic and acidic residues" evidence="1">
    <location>
        <begin position="656"/>
        <end position="666"/>
    </location>
</feature>
<dbReference type="InterPro" id="IPR047187">
    <property type="entry name" value="SF1_C_Upf1"/>
</dbReference>
<dbReference type="InterPro" id="IPR003593">
    <property type="entry name" value="AAA+_ATPase"/>
</dbReference>
<dbReference type="GO" id="GO:0043186">
    <property type="term" value="C:P granule"/>
    <property type="evidence" value="ECO:0007669"/>
    <property type="project" value="TreeGrafter"/>
</dbReference>
<dbReference type="GO" id="GO:0035194">
    <property type="term" value="P:regulatory ncRNA-mediated post-transcriptional gene silencing"/>
    <property type="evidence" value="ECO:0007669"/>
    <property type="project" value="TreeGrafter"/>
</dbReference>
<dbReference type="AlphaFoldDB" id="A0A061SEU4"/>
<feature type="domain" description="AAA+ ATPase" evidence="2">
    <location>
        <begin position="699"/>
        <end position="886"/>
    </location>
</feature>
<evidence type="ECO:0000313" key="3">
    <source>
        <dbReference type="EMBL" id="JAC83642.1"/>
    </source>
</evidence>
<dbReference type="GO" id="GO:0004386">
    <property type="term" value="F:helicase activity"/>
    <property type="evidence" value="ECO:0007669"/>
    <property type="project" value="UniProtKB-KW"/>
</dbReference>
<dbReference type="InterPro" id="IPR027417">
    <property type="entry name" value="P-loop_NTPase"/>
</dbReference>